<sequence>MQELPTWLEELGYPSIQLQHSVNPSKSRVPETGEYMDEKIPLERYFDDFSMSFVEKYYGKDVELFGFERPF</sequence>
<reference evidence="1" key="1">
    <citation type="journal article" date="2014" name="Int. J. Syst. Evol. Microbiol.">
        <title>Complete genome sequence of Corynebacterium casei LMG S-19264T (=DSM 44701T), isolated from a smear-ripened cheese.</title>
        <authorList>
            <consortium name="US DOE Joint Genome Institute (JGI-PGF)"/>
            <person name="Walter F."/>
            <person name="Albersmeier A."/>
            <person name="Kalinowski J."/>
            <person name="Ruckert C."/>
        </authorList>
    </citation>
    <scope>NUCLEOTIDE SEQUENCE</scope>
    <source>
        <strain evidence="1">KCTC 12988</strain>
    </source>
</reference>
<organism evidence="1 2">
    <name type="scientific">Roseibacillus persicicus</name>
    <dbReference type="NCBI Taxonomy" id="454148"/>
    <lineage>
        <taxon>Bacteria</taxon>
        <taxon>Pseudomonadati</taxon>
        <taxon>Verrucomicrobiota</taxon>
        <taxon>Verrucomicrobiia</taxon>
        <taxon>Verrucomicrobiales</taxon>
        <taxon>Verrucomicrobiaceae</taxon>
        <taxon>Roseibacillus</taxon>
    </lineage>
</organism>
<protein>
    <submittedName>
        <fullName evidence="1">Uncharacterized protein</fullName>
    </submittedName>
</protein>
<evidence type="ECO:0000313" key="2">
    <source>
        <dbReference type="Proteomes" id="UP000644507"/>
    </source>
</evidence>
<proteinExistence type="predicted"/>
<keyword evidence="2" id="KW-1185">Reference proteome</keyword>
<gene>
    <name evidence="1" type="ORF">GCM10007100_37500</name>
</gene>
<dbReference type="AlphaFoldDB" id="A0A918TZP8"/>
<comment type="caution">
    <text evidence="1">The sequence shown here is derived from an EMBL/GenBank/DDBJ whole genome shotgun (WGS) entry which is preliminary data.</text>
</comment>
<reference evidence="1" key="2">
    <citation type="submission" date="2020-09" db="EMBL/GenBank/DDBJ databases">
        <authorList>
            <person name="Sun Q."/>
            <person name="Kim S."/>
        </authorList>
    </citation>
    <scope>NUCLEOTIDE SEQUENCE</scope>
    <source>
        <strain evidence="1">KCTC 12988</strain>
    </source>
</reference>
<evidence type="ECO:0000313" key="1">
    <source>
        <dbReference type="EMBL" id="GHC66239.1"/>
    </source>
</evidence>
<name>A0A918TZP8_9BACT</name>
<dbReference type="Proteomes" id="UP000644507">
    <property type="component" value="Unassembled WGS sequence"/>
</dbReference>
<accession>A0A918TZP8</accession>
<dbReference type="EMBL" id="BMXI01000021">
    <property type="protein sequence ID" value="GHC66239.1"/>
    <property type="molecule type" value="Genomic_DNA"/>
</dbReference>